<dbReference type="PROSITE" id="PS51007">
    <property type="entry name" value="CYTC"/>
    <property type="match status" value="1"/>
</dbReference>
<sequence>MKNRSINQLSKAILAILGLMCLGFSIVIIILLTPGEQFIQEPNYSFYCGVQSETEPHTDITQISVLEQRGMILFKESCAPCHQCSSEALVGPGLKGISSRKSFRWIVNWIQNPSKVLKKRDKYALKLFENFNRAEMPAFPNYKKEDIKAILAYIELYP</sequence>
<evidence type="ECO:0000313" key="8">
    <source>
        <dbReference type="Proteomes" id="UP000199306"/>
    </source>
</evidence>
<dbReference type="AlphaFoldDB" id="A0A1I5RCY2"/>
<dbReference type="GO" id="GO:0020037">
    <property type="term" value="F:heme binding"/>
    <property type="evidence" value="ECO:0007669"/>
    <property type="project" value="InterPro"/>
</dbReference>
<evidence type="ECO:0000256" key="4">
    <source>
        <dbReference type="PROSITE-ProRule" id="PRU00433"/>
    </source>
</evidence>
<dbReference type="EMBL" id="FOXH01000004">
    <property type="protein sequence ID" value="SFP56393.1"/>
    <property type="molecule type" value="Genomic_DNA"/>
</dbReference>
<keyword evidence="5" id="KW-0812">Transmembrane</keyword>
<feature type="domain" description="Cytochrome c" evidence="6">
    <location>
        <begin position="65"/>
        <end position="158"/>
    </location>
</feature>
<feature type="transmembrane region" description="Helical" evidence="5">
    <location>
        <begin position="12"/>
        <end position="32"/>
    </location>
</feature>
<reference evidence="7 8" key="1">
    <citation type="submission" date="2016-10" db="EMBL/GenBank/DDBJ databases">
        <authorList>
            <person name="de Groot N.N."/>
        </authorList>
    </citation>
    <scope>NUCLEOTIDE SEQUENCE [LARGE SCALE GENOMIC DNA]</scope>
    <source>
        <strain evidence="8">E92,LMG 26720,CCM 7988</strain>
    </source>
</reference>
<dbReference type="GO" id="GO:0009055">
    <property type="term" value="F:electron transfer activity"/>
    <property type="evidence" value="ECO:0007669"/>
    <property type="project" value="InterPro"/>
</dbReference>
<accession>A0A1I5RCY2</accession>
<evidence type="ECO:0000259" key="6">
    <source>
        <dbReference type="PROSITE" id="PS51007"/>
    </source>
</evidence>
<name>A0A1I5RCY2_9BACT</name>
<dbReference type="InterPro" id="IPR009056">
    <property type="entry name" value="Cyt_c-like_dom"/>
</dbReference>
<dbReference type="Proteomes" id="UP000199306">
    <property type="component" value="Unassembled WGS sequence"/>
</dbReference>
<proteinExistence type="predicted"/>
<dbReference type="Gene3D" id="1.10.760.10">
    <property type="entry name" value="Cytochrome c-like domain"/>
    <property type="match status" value="1"/>
</dbReference>
<evidence type="ECO:0000313" key="7">
    <source>
        <dbReference type="EMBL" id="SFP56393.1"/>
    </source>
</evidence>
<dbReference type="Pfam" id="PF00034">
    <property type="entry name" value="Cytochrom_C"/>
    <property type="match status" value="1"/>
</dbReference>
<dbReference type="OrthoDB" id="2827525at2"/>
<dbReference type="InterPro" id="IPR036909">
    <property type="entry name" value="Cyt_c-like_dom_sf"/>
</dbReference>
<dbReference type="RefSeq" id="WP_092015109.1">
    <property type="nucleotide sequence ID" value="NZ_FOXH01000004.1"/>
</dbReference>
<keyword evidence="5" id="KW-1133">Transmembrane helix</keyword>
<evidence type="ECO:0000256" key="2">
    <source>
        <dbReference type="ARBA" id="ARBA00022723"/>
    </source>
</evidence>
<gene>
    <name evidence="7" type="ORF">SAMN04515674_10417</name>
</gene>
<protein>
    <submittedName>
        <fullName evidence="7">Cytochrome c</fullName>
    </submittedName>
</protein>
<evidence type="ECO:0000256" key="1">
    <source>
        <dbReference type="ARBA" id="ARBA00022617"/>
    </source>
</evidence>
<keyword evidence="8" id="KW-1185">Reference proteome</keyword>
<keyword evidence="2 4" id="KW-0479">Metal-binding</keyword>
<keyword evidence="5" id="KW-0472">Membrane</keyword>
<dbReference type="GO" id="GO:0046872">
    <property type="term" value="F:metal ion binding"/>
    <property type="evidence" value="ECO:0007669"/>
    <property type="project" value="UniProtKB-KW"/>
</dbReference>
<dbReference type="STRING" id="1079859.SAMN04515674_10417"/>
<evidence type="ECO:0000256" key="5">
    <source>
        <dbReference type="SAM" id="Phobius"/>
    </source>
</evidence>
<keyword evidence="1 4" id="KW-0349">Heme</keyword>
<organism evidence="7 8">
    <name type="scientific">Pseudarcicella hirudinis</name>
    <dbReference type="NCBI Taxonomy" id="1079859"/>
    <lineage>
        <taxon>Bacteria</taxon>
        <taxon>Pseudomonadati</taxon>
        <taxon>Bacteroidota</taxon>
        <taxon>Cytophagia</taxon>
        <taxon>Cytophagales</taxon>
        <taxon>Flectobacillaceae</taxon>
        <taxon>Pseudarcicella</taxon>
    </lineage>
</organism>
<evidence type="ECO:0000256" key="3">
    <source>
        <dbReference type="ARBA" id="ARBA00023004"/>
    </source>
</evidence>
<keyword evidence="3 4" id="KW-0408">Iron</keyword>
<dbReference type="SUPFAM" id="SSF46626">
    <property type="entry name" value="Cytochrome c"/>
    <property type="match status" value="1"/>
</dbReference>